<dbReference type="InterPro" id="IPR029058">
    <property type="entry name" value="AB_hydrolase_fold"/>
</dbReference>
<proteinExistence type="predicted"/>
<comment type="caution">
    <text evidence="2">The sequence shown here is derived from an EMBL/GenBank/DDBJ whole genome shotgun (WGS) entry which is preliminary data.</text>
</comment>
<name>A0AAW1TFW6_9CHLO</name>
<evidence type="ECO:0000313" key="3">
    <source>
        <dbReference type="Proteomes" id="UP001485043"/>
    </source>
</evidence>
<dbReference type="GO" id="GO:0008374">
    <property type="term" value="F:O-acyltransferase activity"/>
    <property type="evidence" value="ECO:0007669"/>
    <property type="project" value="InterPro"/>
</dbReference>
<protein>
    <submittedName>
        <fullName evidence="2">Uncharacterized protein</fullName>
    </submittedName>
</protein>
<gene>
    <name evidence="2" type="ORF">WJX84_004695</name>
</gene>
<evidence type="ECO:0000313" key="2">
    <source>
        <dbReference type="EMBL" id="KAK9868328.1"/>
    </source>
</evidence>
<dbReference type="AlphaFoldDB" id="A0AAW1TFW6"/>
<evidence type="ECO:0000256" key="1">
    <source>
        <dbReference type="SAM" id="MobiDB-lite"/>
    </source>
</evidence>
<dbReference type="Pfam" id="PF02450">
    <property type="entry name" value="LCAT"/>
    <property type="match status" value="1"/>
</dbReference>
<accession>A0AAW1TFW6</accession>
<dbReference type="SUPFAM" id="SSF53474">
    <property type="entry name" value="alpha/beta-Hydrolases"/>
    <property type="match status" value="1"/>
</dbReference>
<dbReference type="GO" id="GO:0006629">
    <property type="term" value="P:lipid metabolic process"/>
    <property type="evidence" value="ECO:0007669"/>
    <property type="project" value="InterPro"/>
</dbReference>
<feature type="non-terminal residue" evidence="2">
    <location>
        <position position="329"/>
    </location>
</feature>
<dbReference type="Proteomes" id="UP001485043">
    <property type="component" value="Unassembled WGS sequence"/>
</dbReference>
<feature type="region of interest" description="Disordered" evidence="1">
    <location>
        <begin position="1"/>
        <end position="20"/>
    </location>
</feature>
<organism evidence="2 3">
    <name type="scientific">Apatococcus fuscideae</name>
    <dbReference type="NCBI Taxonomy" id="2026836"/>
    <lineage>
        <taxon>Eukaryota</taxon>
        <taxon>Viridiplantae</taxon>
        <taxon>Chlorophyta</taxon>
        <taxon>core chlorophytes</taxon>
        <taxon>Trebouxiophyceae</taxon>
        <taxon>Chlorellales</taxon>
        <taxon>Chlorellaceae</taxon>
        <taxon>Apatococcus</taxon>
    </lineage>
</organism>
<dbReference type="Gene3D" id="3.40.50.1820">
    <property type="entry name" value="alpha/beta hydrolase"/>
    <property type="match status" value="1"/>
</dbReference>
<dbReference type="PANTHER" id="PTHR11440">
    <property type="entry name" value="LECITHIN-CHOLESTEROL ACYLTRANSFERASE-RELATED"/>
    <property type="match status" value="1"/>
</dbReference>
<dbReference type="InterPro" id="IPR003386">
    <property type="entry name" value="LACT/PDAT_acylTrfase"/>
</dbReference>
<sequence>MTLVMPLSQPHQRAESTGLNNLTNNSTAIYRQGVSGVTNLTQAAENTVARAAGPALASGEQAVINITEVSSVVGGPIASSIESAVRNGTRHPLIFWPAFGTSIVNVVVSNNSASNCPSNGTFEVAYGQASMLYGFPERCIYSLLTIQHNGGLNFSNPTGVNTTIKGFGDPSCAPIPYAPMYAALEGVGYVPGKDFFVACYDWRTSPFTDVGSDGAHLQRARQLVEQAYNNTNGTRVYLMAHSNGPIYALGLLSSMSASWRQKYIAGFIPIAGNWIGQGVTYSYLLSGQSLFDSSPFGDSAAAFASWPSTYLSASFPDQYNSSETIIVHQ</sequence>
<keyword evidence="3" id="KW-1185">Reference proteome</keyword>
<reference evidence="2 3" key="1">
    <citation type="journal article" date="2024" name="Nat. Commun.">
        <title>Phylogenomics reveals the evolutionary origins of lichenization in chlorophyte algae.</title>
        <authorList>
            <person name="Puginier C."/>
            <person name="Libourel C."/>
            <person name="Otte J."/>
            <person name="Skaloud P."/>
            <person name="Haon M."/>
            <person name="Grisel S."/>
            <person name="Petersen M."/>
            <person name="Berrin J.G."/>
            <person name="Delaux P.M."/>
            <person name="Dal Grande F."/>
            <person name="Keller J."/>
        </authorList>
    </citation>
    <scope>NUCLEOTIDE SEQUENCE [LARGE SCALE GENOMIC DNA]</scope>
    <source>
        <strain evidence="2 3">SAG 2523</strain>
    </source>
</reference>
<dbReference type="EMBL" id="JALJOV010000034">
    <property type="protein sequence ID" value="KAK9868328.1"/>
    <property type="molecule type" value="Genomic_DNA"/>
</dbReference>